<dbReference type="InterPro" id="IPR015422">
    <property type="entry name" value="PyrdxlP-dep_Trfase_small"/>
</dbReference>
<comment type="cofactor">
    <cofactor evidence="1">
        <name>pyridoxal 5'-phosphate</name>
        <dbReference type="ChEBI" id="CHEBI:597326"/>
    </cofactor>
</comment>
<comment type="caution">
    <text evidence="4">The sequence shown here is derived from an EMBL/GenBank/DDBJ whole genome shotgun (WGS) entry which is preliminary data.</text>
</comment>
<evidence type="ECO:0000256" key="1">
    <source>
        <dbReference type="ARBA" id="ARBA00001933"/>
    </source>
</evidence>
<organism evidence="4 5">
    <name type="scientific">Novosphingobium olei</name>
    <dbReference type="NCBI Taxonomy" id="2728851"/>
    <lineage>
        <taxon>Bacteria</taxon>
        <taxon>Pseudomonadati</taxon>
        <taxon>Pseudomonadota</taxon>
        <taxon>Alphaproteobacteria</taxon>
        <taxon>Sphingomonadales</taxon>
        <taxon>Sphingomonadaceae</taxon>
        <taxon>Novosphingobium</taxon>
    </lineage>
</organism>
<protein>
    <submittedName>
        <fullName evidence="4">Aminotransferase class III-fold pyridoxal phosphate-dependent enzyme</fullName>
    </submittedName>
</protein>
<dbReference type="InterPro" id="IPR005814">
    <property type="entry name" value="Aminotrans_3"/>
</dbReference>
<keyword evidence="4" id="KW-0032">Aminotransferase</keyword>
<dbReference type="GO" id="GO:0008483">
    <property type="term" value="F:transaminase activity"/>
    <property type="evidence" value="ECO:0007669"/>
    <property type="project" value="UniProtKB-KW"/>
</dbReference>
<comment type="similarity">
    <text evidence="3">Belongs to the class-III pyridoxal-phosphate-dependent aminotransferase family.</text>
</comment>
<dbReference type="PROSITE" id="PS00600">
    <property type="entry name" value="AA_TRANSFER_CLASS_3"/>
    <property type="match status" value="1"/>
</dbReference>
<dbReference type="Gene3D" id="3.40.640.10">
    <property type="entry name" value="Type I PLP-dependent aspartate aminotransferase-like (Major domain)"/>
    <property type="match status" value="1"/>
</dbReference>
<dbReference type="GO" id="GO:0030170">
    <property type="term" value="F:pyridoxal phosphate binding"/>
    <property type="evidence" value="ECO:0007669"/>
    <property type="project" value="InterPro"/>
</dbReference>
<dbReference type="EMBL" id="JABBGM010000006">
    <property type="protein sequence ID" value="NML94932.1"/>
    <property type="molecule type" value="Genomic_DNA"/>
</dbReference>
<evidence type="ECO:0000313" key="4">
    <source>
        <dbReference type="EMBL" id="NML94932.1"/>
    </source>
</evidence>
<evidence type="ECO:0000256" key="2">
    <source>
        <dbReference type="ARBA" id="ARBA00022898"/>
    </source>
</evidence>
<gene>
    <name evidence="4" type="ORF">HHL27_14755</name>
</gene>
<evidence type="ECO:0000256" key="3">
    <source>
        <dbReference type="RuleBase" id="RU003560"/>
    </source>
</evidence>
<name>A0A7Y0BQU6_9SPHN</name>
<dbReference type="Gene3D" id="3.90.1150.10">
    <property type="entry name" value="Aspartate Aminotransferase, domain 1"/>
    <property type="match status" value="1"/>
</dbReference>
<dbReference type="AlphaFoldDB" id="A0A7Y0BQU6"/>
<dbReference type="SUPFAM" id="SSF53383">
    <property type="entry name" value="PLP-dependent transferases"/>
    <property type="match status" value="1"/>
</dbReference>
<dbReference type="PANTHER" id="PTHR43713">
    <property type="entry name" value="GLUTAMATE-1-SEMIALDEHYDE 2,1-AMINOMUTASE"/>
    <property type="match status" value="1"/>
</dbReference>
<dbReference type="InterPro" id="IPR049704">
    <property type="entry name" value="Aminotrans_3_PPA_site"/>
</dbReference>
<accession>A0A7Y0BQU6</accession>
<dbReference type="InterPro" id="IPR015424">
    <property type="entry name" value="PyrdxlP-dep_Trfase"/>
</dbReference>
<keyword evidence="2 3" id="KW-0663">Pyridoxal phosphate</keyword>
<dbReference type="RefSeq" id="WP_169494207.1">
    <property type="nucleotide sequence ID" value="NZ_JABBGM010000006.1"/>
</dbReference>
<proteinExistence type="inferred from homology"/>
<dbReference type="Pfam" id="PF00202">
    <property type="entry name" value="Aminotran_3"/>
    <property type="match status" value="1"/>
</dbReference>
<keyword evidence="4" id="KW-0808">Transferase</keyword>
<dbReference type="Proteomes" id="UP000583556">
    <property type="component" value="Unassembled WGS sequence"/>
</dbReference>
<dbReference type="PANTHER" id="PTHR43713:SF3">
    <property type="entry name" value="GLUTAMATE-1-SEMIALDEHYDE 2,1-AMINOMUTASE 1, CHLOROPLASTIC-RELATED"/>
    <property type="match status" value="1"/>
</dbReference>
<reference evidence="4 5" key="1">
    <citation type="submission" date="2020-04" db="EMBL/GenBank/DDBJ databases">
        <title>Novosphingobium sp. TW-4 isolated from soil.</title>
        <authorList>
            <person name="Dahal R.H."/>
            <person name="Chaudhary D.K."/>
        </authorList>
    </citation>
    <scope>NUCLEOTIDE SEQUENCE [LARGE SCALE GENOMIC DNA]</scope>
    <source>
        <strain evidence="4 5">TW-4</strain>
    </source>
</reference>
<evidence type="ECO:0000313" key="5">
    <source>
        <dbReference type="Proteomes" id="UP000583556"/>
    </source>
</evidence>
<dbReference type="InterPro" id="IPR015421">
    <property type="entry name" value="PyrdxlP-dep_Trfase_major"/>
</dbReference>
<keyword evidence="5" id="KW-1185">Reference proteome</keyword>
<sequence length="422" mass="46024">MNRSADEALRARALKVIPNGMYGHESTRLLPALYPQFFSKAEGAYIWDADGNRYLDFMCAYGPSLLGYRDERVEAAARAQTALGDTLTGPSPLLVDLAETLVEMVDHADWAIFCKNGTDATTMAMSVARAQTGRKVVLLAAGAYHGAAPWCTPIPAGVVPEDRAHLRYYTYNDVESLEKAVTEAGDDLAAIFASPFKHDAFIDQELPDPAYARRARELCDAAGAKLIVDEVRAGFRLARGSSWTSLGVQPDLSAWGKCFANGHPISALLGNDSCRDGAGQIYATGSFWLSAVPMAAAIETLRIIRETDYLEHTVHLGNRWREGLDAAAARHGYALRQSGPVQMPQILFAEDPDFRTGYAWGEEMLKRGVYVHPWHNMFLCAAMTDADIDFALEAAEAAFAALKARQPSLEPHPVLVAMFGAH</sequence>